<keyword evidence="2" id="KW-0413">Isomerase</keyword>
<dbReference type="Gene3D" id="3.10.450.50">
    <property type="match status" value="1"/>
</dbReference>
<dbReference type="SUPFAM" id="SSF54427">
    <property type="entry name" value="NTF2-like"/>
    <property type="match status" value="1"/>
</dbReference>
<dbReference type="Proteomes" id="UP000254266">
    <property type="component" value="Unassembled WGS sequence"/>
</dbReference>
<dbReference type="AlphaFoldDB" id="A0A370DHK8"/>
<sequence>MNSNERLIHEFYSSFQSLDWQGMQQCYASNIHFSDPVFNDLKGDDVSAMWHMLCNRAKDFELKFSDIQADEKHGSARWEATYTFSQTGRKVNNVIFAEFQFDNGKIIRHSDHFSFWKWSKMALGPIGILLGWSGFLKNKVQQQGLNGLKLFILRHHSKKNL</sequence>
<dbReference type="GO" id="GO:0016853">
    <property type="term" value="F:isomerase activity"/>
    <property type="evidence" value="ECO:0007669"/>
    <property type="project" value="UniProtKB-KW"/>
</dbReference>
<dbReference type="InterPro" id="IPR032710">
    <property type="entry name" value="NTF2-like_dom_sf"/>
</dbReference>
<organism evidence="2 3">
    <name type="scientific">endosymbiont of Galathealinum brachiosum</name>
    <dbReference type="NCBI Taxonomy" id="2200906"/>
    <lineage>
        <taxon>Bacteria</taxon>
        <taxon>Pseudomonadati</taxon>
        <taxon>Pseudomonadota</taxon>
        <taxon>Gammaproteobacteria</taxon>
        <taxon>sulfur-oxidizing symbionts</taxon>
    </lineage>
</organism>
<protein>
    <submittedName>
        <fullName evidence="2">Ketosteroid isomerase</fullName>
    </submittedName>
</protein>
<dbReference type="EMBL" id="QFXC01000007">
    <property type="protein sequence ID" value="RDH84409.1"/>
    <property type="molecule type" value="Genomic_DNA"/>
</dbReference>
<reference evidence="2 3" key="1">
    <citation type="journal article" date="2018" name="ISME J.">
        <title>Endosymbiont genomes yield clues of tubeworm success.</title>
        <authorList>
            <person name="Li Y."/>
            <person name="Liles M.R."/>
            <person name="Halanych K.M."/>
        </authorList>
    </citation>
    <scope>NUCLEOTIDE SEQUENCE [LARGE SCALE GENOMIC DNA]</scope>
    <source>
        <strain evidence="2">A1464</strain>
    </source>
</reference>
<accession>A0A370DHK8</accession>
<evidence type="ECO:0000259" key="1">
    <source>
        <dbReference type="Pfam" id="PF12680"/>
    </source>
</evidence>
<keyword evidence="3" id="KW-1185">Reference proteome</keyword>
<dbReference type="InterPro" id="IPR037401">
    <property type="entry name" value="SnoaL-like"/>
</dbReference>
<proteinExistence type="predicted"/>
<dbReference type="Pfam" id="PF12680">
    <property type="entry name" value="SnoaL_2"/>
    <property type="match status" value="1"/>
</dbReference>
<name>A0A370DHK8_9GAMM</name>
<gene>
    <name evidence="2" type="ORF">DIZ80_02730</name>
</gene>
<feature type="domain" description="SnoaL-like" evidence="1">
    <location>
        <begin position="9"/>
        <end position="109"/>
    </location>
</feature>
<evidence type="ECO:0000313" key="2">
    <source>
        <dbReference type="EMBL" id="RDH84409.1"/>
    </source>
</evidence>
<evidence type="ECO:0000313" key="3">
    <source>
        <dbReference type="Proteomes" id="UP000254266"/>
    </source>
</evidence>
<comment type="caution">
    <text evidence="2">The sequence shown here is derived from an EMBL/GenBank/DDBJ whole genome shotgun (WGS) entry which is preliminary data.</text>
</comment>